<feature type="domain" description="Daxx histone-binding" evidence="3">
    <location>
        <begin position="111"/>
        <end position="193"/>
    </location>
</feature>
<reference evidence="4 5" key="1">
    <citation type="submission" date="2018-11" db="EMBL/GenBank/DDBJ databases">
        <authorList>
            <consortium name="Pathogen Informatics"/>
        </authorList>
    </citation>
    <scope>NUCLEOTIDE SEQUENCE [LARGE SCALE GENOMIC DNA]</scope>
</reference>
<evidence type="ECO:0000313" key="5">
    <source>
        <dbReference type="Proteomes" id="UP000281553"/>
    </source>
</evidence>
<dbReference type="GO" id="GO:0042981">
    <property type="term" value="P:regulation of apoptotic process"/>
    <property type="evidence" value="ECO:0007669"/>
    <property type="project" value="TreeGrafter"/>
</dbReference>
<dbReference type="EMBL" id="UYRU01059493">
    <property type="protein sequence ID" value="VDN14506.1"/>
    <property type="molecule type" value="Genomic_DNA"/>
</dbReference>
<accession>A0A3P7P971</accession>
<dbReference type="GO" id="GO:0042393">
    <property type="term" value="F:histone binding"/>
    <property type="evidence" value="ECO:0007669"/>
    <property type="project" value="InterPro"/>
</dbReference>
<evidence type="ECO:0000259" key="3">
    <source>
        <dbReference type="Pfam" id="PF20920"/>
    </source>
</evidence>
<feature type="non-terminal residue" evidence="4">
    <location>
        <position position="221"/>
    </location>
</feature>
<evidence type="ECO:0000313" key="4">
    <source>
        <dbReference type="EMBL" id="VDN14506.1"/>
    </source>
</evidence>
<dbReference type="AlphaFoldDB" id="A0A3P7P971"/>
<feature type="coiled-coil region" evidence="1">
    <location>
        <begin position="2"/>
        <end position="32"/>
    </location>
</feature>
<dbReference type="GO" id="GO:0003714">
    <property type="term" value="F:transcription corepressor activity"/>
    <property type="evidence" value="ECO:0007669"/>
    <property type="project" value="TreeGrafter"/>
</dbReference>
<organism evidence="4 5">
    <name type="scientific">Dibothriocephalus latus</name>
    <name type="common">Fish tapeworm</name>
    <name type="synonym">Diphyllobothrium latum</name>
    <dbReference type="NCBI Taxonomy" id="60516"/>
    <lineage>
        <taxon>Eukaryota</taxon>
        <taxon>Metazoa</taxon>
        <taxon>Spiralia</taxon>
        <taxon>Lophotrochozoa</taxon>
        <taxon>Platyhelminthes</taxon>
        <taxon>Cestoda</taxon>
        <taxon>Eucestoda</taxon>
        <taxon>Diphyllobothriidea</taxon>
        <taxon>Diphyllobothriidae</taxon>
        <taxon>Dibothriocephalus</taxon>
    </lineage>
</organism>
<keyword evidence="5" id="KW-1185">Reference proteome</keyword>
<dbReference type="OrthoDB" id="7492809at2759"/>
<name>A0A3P7P971_DIBLA</name>
<dbReference type="GO" id="GO:0050681">
    <property type="term" value="F:nuclear androgen receptor binding"/>
    <property type="evidence" value="ECO:0007669"/>
    <property type="project" value="TreeGrafter"/>
</dbReference>
<dbReference type="PANTHER" id="PTHR12766">
    <property type="entry name" value="DEATH DOMAIN-ASSOCIATED PROTEIN 6 DAXX"/>
    <property type="match status" value="1"/>
</dbReference>
<evidence type="ECO:0000256" key="1">
    <source>
        <dbReference type="SAM" id="Coils"/>
    </source>
</evidence>
<dbReference type="GO" id="GO:0003713">
    <property type="term" value="F:transcription coactivator activity"/>
    <property type="evidence" value="ECO:0007669"/>
    <property type="project" value="TreeGrafter"/>
</dbReference>
<sequence>MVQSLEHKLEFISSEIRKLEEAELDLADLDDADSPYLRLDRLKRQHLRVWNQLCRVRKISPQCGRVLRRRFAYNGSRFASVNRAVENMVNANKNFPDFVDIRRLVEDVLVKNQNVKMSQNALNCLAREVFTDVGRLLKDRRQKDIMTDFGCHLTDAARDQVDPAVADPELRSLLRTNRKRGAAKLEEVLTKYSRLQEAFEDGLATTTTEPVSDAGGTTASE</sequence>
<dbReference type="InterPro" id="IPR046378">
    <property type="entry name" value="DAXX_histone-bd"/>
</dbReference>
<dbReference type="InterPro" id="IPR046426">
    <property type="entry name" value="DAXX_histone-bd_sf"/>
</dbReference>
<dbReference type="PANTHER" id="PTHR12766:SF7">
    <property type="entry name" value="DEATH DOMAIN-ASSOCIATED PROTEIN 6"/>
    <property type="match status" value="1"/>
</dbReference>
<protein>
    <recommendedName>
        <fullName evidence="3">Daxx histone-binding domain-containing protein</fullName>
    </recommendedName>
</protein>
<feature type="region of interest" description="Disordered" evidence="2">
    <location>
        <begin position="200"/>
        <end position="221"/>
    </location>
</feature>
<feature type="compositionally biased region" description="Polar residues" evidence="2">
    <location>
        <begin position="204"/>
        <end position="221"/>
    </location>
</feature>
<dbReference type="Pfam" id="PF20920">
    <property type="entry name" value="DAXX_hist_bd"/>
    <property type="match status" value="1"/>
</dbReference>
<dbReference type="Gene3D" id="1.20.58.2170">
    <property type="match status" value="1"/>
</dbReference>
<proteinExistence type="predicted"/>
<gene>
    <name evidence="4" type="ORF">DILT_LOCUS10337</name>
</gene>
<dbReference type="Proteomes" id="UP000281553">
    <property type="component" value="Unassembled WGS sequence"/>
</dbReference>
<evidence type="ECO:0000256" key="2">
    <source>
        <dbReference type="SAM" id="MobiDB-lite"/>
    </source>
</evidence>
<keyword evidence="1" id="KW-0175">Coiled coil</keyword>
<dbReference type="GO" id="GO:0016605">
    <property type="term" value="C:PML body"/>
    <property type="evidence" value="ECO:0007669"/>
    <property type="project" value="TreeGrafter"/>
</dbReference>
<dbReference type="GO" id="GO:0006334">
    <property type="term" value="P:nucleosome assembly"/>
    <property type="evidence" value="ECO:0007669"/>
    <property type="project" value="TreeGrafter"/>
</dbReference>